<dbReference type="PANTHER" id="PTHR47955:SF22">
    <property type="entry name" value="CYTOCHROME P450 83B1-LIKE"/>
    <property type="match status" value="1"/>
</dbReference>
<evidence type="ECO:0000256" key="8">
    <source>
        <dbReference type="ARBA" id="ARBA00023002"/>
    </source>
</evidence>
<evidence type="ECO:0000256" key="9">
    <source>
        <dbReference type="ARBA" id="ARBA00023004"/>
    </source>
</evidence>
<evidence type="ECO:0000313" key="12">
    <source>
        <dbReference type="EMBL" id="KAK3018378.1"/>
    </source>
</evidence>
<dbReference type="GO" id="GO:0004497">
    <property type="term" value="F:monooxygenase activity"/>
    <property type="evidence" value="ECO:0007669"/>
    <property type="project" value="UniProtKB-KW"/>
</dbReference>
<evidence type="ECO:0000256" key="1">
    <source>
        <dbReference type="ARBA" id="ARBA00001971"/>
    </source>
</evidence>
<dbReference type="AlphaFoldDB" id="A0AA88W287"/>
<evidence type="ECO:0000256" key="7">
    <source>
        <dbReference type="ARBA" id="ARBA00022989"/>
    </source>
</evidence>
<evidence type="ECO:0000256" key="11">
    <source>
        <dbReference type="ARBA" id="ARBA00023136"/>
    </source>
</evidence>
<protein>
    <submittedName>
        <fullName evidence="12">Uncharacterized protein</fullName>
    </submittedName>
</protein>
<comment type="caution">
    <text evidence="12">The sequence shown here is derived from an EMBL/GenBank/DDBJ whole genome shotgun (WGS) entry which is preliminary data.</text>
</comment>
<dbReference type="GO" id="GO:0020037">
    <property type="term" value="F:heme binding"/>
    <property type="evidence" value="ECO:0007669"/>
    <property type="project" value="InterPro"/>
</dbReference>
<evidence type="ECO:0000256" key="2">
    <source>
        <dbReference type="ARBA" id="ARBA00004167"/>
    </source>
</evidence>
<evidence type="ECO:0000313" key="13">
    <source>
        <dbReference type="Proteomes" id="UP001188597"/>
    </source>
</evidence>
<accession>A0AA88W287</accession>
<evidence type="ECO:0000256" key="4">
    <source>
        <dbReference type="ARBA" id="ARBA00022617"/>
    </source>
</evidence>
<gene>
    <name evidence="12" type="ORF">RJ639_003968</name>
</gene>
<dbReference type="GO" id="GO:0005506">
    <property type="term" value="F:iron ion binding"/>
    <property type="evidence" value="ECO:0007669"/>
    <property type="project" value="InterPro"/>
</dbReference>
<name>A0AA88W287_9ASTE</name>
<keyword evidence="5" id="KW-0812">Transmembrane</keyword>
<proteinExistence type="inferred from homology"/>
<evidence type="ECO:0000256" key="6">
    <source>
        <dbReference type="ARBA" id="ARBA00022723"/>
    </source>
</evidence>
<keyword evidence="11" id="KW-0472">Membrane</keyword>
<reference evidence="12" key="1">
    <citation type="submission" date="2022-12" db="EMBL/GenBank/DDBJ databases">
        <title>Draft genome assemblies for two species of Escallonia (Escalloniales).</title>
        <authorList>
            <person name="Chanderbali A."/>
            <person name="Dervinis C."/>
            <person name="Anghel I."/>
            <person name="Soltis D."/>
            <person name="Soltis P."/>
            <person name="Zapata F."/>
        </authorList>
    </citation>
    <scope>NUCLEOTIDE SEQUENCE</scope>
    <source>
        <strain evidence="12">UCBG64.0493</strain>
        <tissue evidence="12">Leaf</tissue>
    </source>
</reference>
<evidence type="ECO:0000256" key="10">
    <source>
        <dbReference type="ARBA" id="ARBA00023033"/>
    </source>
</evidence>
<comment type="similarity">
    <text evidence="3">Belongs to the cytochrome P450 family.</text>
</comment>
<evidence type="ECO:0000256" key="5">
    <source>
        <dbReference type="ARBA" id="ARBA00022692"/>
    </source>
</evidence>
<sequence>MSLRRLVPTLVISSAGMAKEVFKTNDLAFSGRPTFLGQQKLSYNGLDMAFSPYNDTPRECNPFAPFAKRRFPGWSPKYQNLLLLPSSPT</sequence>
<keyword evidence="6" id="KW-0479">Metal-binding</keyword>
<dbReference type="SUPFAM" id="SSF48264">
    <property type="entry name" value="Cytochrome P450"/>
    <property type="match status" value="1"/>
</dbReference>
<dbReference type="Gene3D" id="1.10.630.10">
    <property type="entry name" value="Cytochrome P450"/>
    <property type="match status" value="1"/>
</dbReference>
<evidence type="ECO:0000256" key="3">
    <source>
        <dbReference type="ARBA" id="ARBA00010617"/>
    </source>
</evidence>
<keyword evidence="8" id="KW-0560">Oxidoreductase</keyword>
<dbReference type="GO" id="GO:0016020">
    <property type="term" value="C:membrane"/>
    <property type="evidence" value="ECO:0007669"/>
    <property type="project" value="UniProtKB-SubCell"/>
</dbReference>
<keyword evidence="13" id="KW-1185">Reference proteome</keyword>
<keyword evidence="4" id="KW-0349">Heme</keyword>
<keyword evidence="9" id="KW-0408">Iron</keyword>
<dbReference type="GO" id="GO:0016705">
    <property type="term" value="F:oxidoreductase activity, acting on paired donors, with incorporation or reduction of molecular oxygen"/>
    <property type="evidence" value="ECO:0007669"/>
    <property type="project" value="InterPro"/>
</dbReference>
<keyword evidence="7" id="KW-1133">Transmembrane helix</keyword>
<keyword evidence="10" id="KW-0503">Monooxygenase</keyword>
<comment type="cofactor">
    <cofactor evidence="1">
        <name>heme</name>
        <dbReference type="ChEBI" id="CHEBI:30413"/>
    </cofactor>
</comment>
<comment type="subcellular location">
    <subcellularLocation>
        <location evidence="2">Membrane</location>
        <topology evidence="2">Single-pass membrane protein</topology>
    </subcellularLocation>
</comment>
<dbReference type="EMBL" id="JAVXUP010000940">
    <property type="protein sequence ID" value="KAK3018378.1"/>
    <property type="molecule type" value="Genomic_DNA"/>
</dbReference>
<dbReference type="Proteomes" id="UP001188597">
    <property type="component" value="Unassembled WGS sequence"/>
</dbReference>
<dbReference type="PANTHER" id="PTHR47955">
    <property type="entry name" value="CYTOCHROME P450 FAMILY 71 PROTEIN"/>
    <property type="match status" value="1"/>
</dbReference>
<dbReference type="InterPro" id="IPR036396">
    <property type="entry name" value="Cyt_P450_sf"/>
</dbReference>
<organism evidence="12 13">
    <name type="scientific">Escallonia herrerae</name>
    <dbReference type="NCBI Taxonomy" id="1293975"/>
    <lineage>
        <taxon>Eukaryota</taxon>
        <taxon>Viridiplantae</taxon>
        <taxon>Streptophyta</taxon>
        <taxon>Embryophyta</taxon>
        <taxon>Tracheophyta</taxon>
        <taxon>Spermatophyta</taxon>
        <taxon>Magnoliopsida</taxon>
        <taxon>eudicotyledons</taxon>
        <taxon>Gunneridae</taxon>
        <taxon>Pentapetalae</taxon>
        <taxon>asterids</taxon>
        <taxon>campanulids</taxon>
        <taxon>Escalloniales</taxon>
        <taxon>Escalloniaceae</taxon>
        <taxon>Escallonia</taxon>
    </lineage>
</organism>